<dbReference type="GO" id="GO:0016020">
    <property type="term" value="C:membrane"/>
    <property type="evidence" value="ECO:0007669"/>
    <property type="project" value="UniProtKB-SubCell"/>
</dbReference>
<dbReference type="Gene3D" id="1.10.3730.20">
    <property type="match status" value="1"/>
</dbReference>
<proteinExistence type="inferred from homology"/>
<dbReference type="InterPro" id="IPR000620">
    <property type="entry name" value="EamA_dom"/>
</dbReference>
<dbReference type="Pfam" id="PF00892">
    <property type="entry name" value="EamA"/>
    <property type="match status" value="2"/>
</dbReference>
<feature type="transmembrane region" description="Helical" evidence="6">
    <location>
        <begin position="156"/>
        <end position="173"/>
    </location>
</feature>
<evidence type="ECO:0000256" key="3">
    <source>
        <dbReference type="ARBA" id="ARBA00022692"/>
    </source>
</evidence>
<dbReference type="PANTHER" id="PTHR32322">
    <property type="entry name" value="INNER MEMBRANE TRANSPORTER"/>
    <property type="match status" value="1"/>
</dbReference>
<comment type="similarity">
    <text evidence="2">Belongs to the EamA transporter family.</text>
</comment>
<feature type="domain" description="EamA" evidence="7">
    <location>
        <begin position="68"/>
        <end position="194"/>
    </location>
</feature>
<feature type="transmembrane region" description="Helical" evidence="6">
    <location>
        <begin position="124"/>
        <end position="144"/>
    </location>
</feature>
<evidence type="ECO:0000256" key="5">
    <source>
        <dbReference type="ARBA" id="ARBA00023136"/>
    </source>
</evidence>
<gene>
    <name evidence="8" type="primary">arnE</name>
    <name evidence="8" type="ORF">Lsan_4032</name>
</gene>
<comment type="subcellular location">
    <subcellularLocation>
        <location evidence="1">Membrane</location>
        <topology evidence="1">Multi-pass membrane protein</topology>
    </subcellularLocation>
</comment>
<feature type="transmembrane region" description="Helical" evidence="6">
    <location>
        <begin position="12"/>
        <end position="31"/>
    </location>
</feature>
<evidence type="ECO:0000256" key="2">
    <source>
        <dbReference type="ARBA" id="ARBA00007362"/>
    </source>
</evidence>
<evidence type="ECO:0000313" key="8">
    <source>
        <dbReference type="EMBL" id="KTD53622.1"/>
    </source>
</evidence>
<protein>
    <submittedName>
        <fullName evidence="8">4-amino-4-deoxy-L-arabinose-phosphoundecaprenol flippase subunit ArnE</fullName>
    </submittedName>
</protein>
<keyword evidence="9" id="KW-1185">Reference proteome</keyword>
<sequence>MLGLSDTSASVTSLLLNLESVFTALIAWIFFKEYTDRRIILGMFFIVMGGIVLTYQSQLTNQNWWSAPVIACACLCWAIDNNLTRNISASDSLFIAGSKGLVAGIVNISLALCLTLNLPNLTKIFSLLGIGFLGYGLSLVLFILALRELGTARTGAFFSTAPFIGTAIAIVFFHEPISISFWIAAALMGIGVWIHITEHHEHEHTHEELYHNHSHIHDEHHQHKHDFDWDGKEPHKHFHQHKRITHSHLHFPDIHHRHKH</sequence>
<dbReference type="PATRIC" id="fig|45074.5.peg.4331"/>
<evidence type="ECO:0000256" key="6">
    <source>
        <dbReference type="SAM" id="Phobius"/>
    </source>
</evidence>
<dbReference type="EMBL" id="LNYU01000091">
    <property type="protein sequence ID" value="KTD53622.1"/>
    <property type="molecule type" value="Genomic_DNA"/>
</dbReference>
<feature type="transmembrane region" description="Helical" evidence="6">
    <location>
        <begin position="179"/>
        <end position="196"/>
    </location>
</feature>
<dbReference type="STRING" id="45074.Lsan_4032"/>
<evidence type="ECO:0000256" key="4">
    <source>
        <dbReference type="ARBA" id="ARBA00022989"/>
    </source>
</evidence>
<accession>A0A0W0YAG1</accession>
<keyword evidence="4 6" id="KW-1133">Transmembrane helix</keyword>
<keyword evidence="5 6" id="KW-0472">Membrane</keyword>
<name>A0A0W0YAG1_9GAMM</name>
<dbReference type="InterPro" id="IPR037185">
    <property type="entry name" value="EmrE-like"/>
</dbReference>
<reference evidence="8 9" key="1">
    <citation type="submission" date="2015-11" db="EMBL/GenBank/DDBJ databases">
        <title>Genomic analysis of 38 Legionella species identifies large and diverse effector repertoires.</title>
        <authorList>
            <person name="Burstein D."/>
            <person name="Amaro F."/>
            <person name="Zusman T."/>
            <person name="Lifshitz Z."/>
            <person name="Cohen O."/>
            <person name="Gilbert J.A."/>
            <person name="Pupko T."/>
            <person name="Shuman H.A."/>
            <person name="Segal G."/>
        </authorList>
    </citation>
    <scope>NUCLEOTIDE SEQUENCE [LARGE SCALE GENOMIC DNA]</scope>
    <source>
        <strain evidence="8 9">SC-63-C7</strain>
    </source>
</reference>
<evidence type="ECO:0000256" key="1">
    <source>
        <dbReference type="ARBA" id="ARBA00004141"/>
    </source>
</evidence>
<feature type="transmembrane region" description="Helical" evidence="6">
    <location>
        <begin position="100"/>
        <end position="118"/>
    </location>
</feature>
<feature type="transmembrane region" description="Helical" evidence="6">
    <location>
        <begin position="38"/>
        <end position="56"/>
    </location>
</feature>
<feature type="domain" description="EamA" evidence="7">
    <location>
        <begin position="3"/>
        <end position="54"/>
    </location>
</feature>
<evidence type="ECO:0000259" key="7">
    <source>
        <dbReference type="Pfam" id="PF00892"/>
    </source>
</evidence>
<comment type="caution">
    <text evidence="8">The sequence shown here is derived from an EMBL/GenBank/DDBJ whole genome shotgun (WGS) entry which is preliminary data.</text>
</comment>
<dbReference type="Proteomes" id="UP000054703">
    <property type="component" value="Unassembled WGS sequence"/>
</dbReference>
<feature type="transmembrane region" description="Helical" evidence="6">
    <location>
        <begin position="62"/>
        <end position="79"/>
    </location>
</feature>
<dbReference type="AlphaFoldDB" id="A0A0W0YAG1"/>
<dbReference type="InterPro" id="IPR050638">
    <property type="entry name" value="AA-Vitamin_Transporters"/>
</dbReference>
<evidence type="ECO:0000313" key="9">
    <source>
        <dbReference type="Proteomes" id="UP000054703"/>
    </source>
</evidence>
<dbReference type="SUPFAM" id="SSF103481">
    <property type="entry name" value="Multidrug resistance efflux transporter EmrE"/>
    <property type="match status" value="2"/>
</dbReference>
<keyword evidence="3 6" id="KW-0812">Transmembrane</keyword>
<organism evidence="8 9">
    <name type="scientific">Legionella santicrucis</name>
    <dbReference type="NCBI Taxonomy" id="45074"/>
    <lineage>
        <taxon>Bacteria</taxon>
        <taxon>Pseudomonadati</taxon>
        <taxon>Pseudomonadota</taxon>
        <taxon>Gammaproteobacteria</taxon>
        <taxon>Legionellales</taxon>
        <taxon>Legionellaceae</taxon>
        <taxon>Legionella</taxon>
    </lineage>
</organism>
<dbReference type="PANTHER" id="PTHR32322:SF2">
    <property type="entry name" value="EAMA DOMAIN-CONTAINING PROTEIN"/>
    <property type="match status" value="1"/>
</dbReference>